<dbReference type="STRING" id="83655.APT61_01215"/>
<name>A0A4U9IZ20_9ENTR</name>
<accession>A0A4U9IZ20</accession>
<protein>
    <submittedName>
        <fullName evidence="3">Uncharacterized protein involved in outer membrane biogenesis</fullName>
    </submittedName>
</protein>
<organism evidence="3 4">
    <name type="scientific">Leclercia adecarboxylata</name>
    <dbReference type="NCBI Taxonomy" id="83655"/>
    <lineage>
        <taxon>Bacteria</taxon>
        <taxon>Pseudomonadati</taxon>
        <taxon>Pseudomonadota</taxon>
        <taxon>Gammaproteobacteria</taxon>
        <taxon>Enterobacterales</taxon>
        <taxon>Enterobacteriaceae</taxon>
        <taxon>Leclercia</taxon>
    </lineage>
</organism>
<feature type="region of interest" description="Disordered" evidence="1">
    <location>
        <begin position="151"/>
        <end position="182"/>
    </location>
</feature>
<evidence type="ECO:0000259" key="2">
    <source>
        <dbReference type="Pfam" id="PF05170"/>
    </source>
</evidence>
<feature type="compositionally biased region" description="Basic and acidic residues" evidence="1">
    <location>
        <begin position="163"/>
        <end position="173"/>
    </location>
</feature>
<evidence type="ECO:0000313" key="3">
    <source>
        <dbReference type="EMBL" id="VTP82335.1"/>
    </source>
</evidence>
<dbReference type="InterPro" id="IPR007844">
    <property type="entry name" value="AsmA"/>
</dbReference>
<dbReference type="GO" id="GO:0005886">
    <property type="term" value="C:plasma membrane"/>
    <property type="evidence" value="ECO:0007669"/>
    <property type="project" value="TreeGrafter"/>
</dbReference>
<evidence type="ECO:0000256" key="1">
    <source>
        <dbReference type="SAM" id="MobiDB-lite"/>
    </source>
</evidence>
<dbReference type="Proteomes" id="UP000310719">
    <property type="component" value="Chromosome"/>
</dbReference>
<dbReference type="AlphaFoldDB" id="A0A4U9IZ20"/>
<sequence>MIRWVKRWPFSEVTGEKGKDEKGKPGDYVFGLKAEGRYNEQPLTGSGKIGGMLALRGDGTPFPVQADFRSGNTRVAFVGTVSDPMKMGGVDLRLKFSGDSLGELYELTGVLLPDTPPFETDGHLVAKIDPEKSSVYDYRDFKGRIGDSDIHGSLTYSTGKPRPKLEGDLESRQLRLGRSGGR</sequence>
<dbReference type="PANTHER" id="PTHR30441:SF9">
    <property type="entry name" value="ASMA FAMILY PROTEIN YHJG"/>
    <property type="match status" value="1"/>
</dbReference>
<evidence type="ECO:0000313" key="4">
    <source>
        <dbReference type="Proteomes" id="UP000310719"/>
    </source>
</evidence>
<dbReference type="EMBL" id="LR590464">
    <property type="protein sequence ID" value="VTP82335.1"/>
    <property type="molecule type" value="Genomic_DNA"/>
</dbReference>
<feature type="domain" description="AsmA" evidence="2">
    <location>
        <begin position="9"/>
        <end position="178"/>
    </location>
</feature>
<dbReference type="PANTHER" id="PTHR30441">
    <property type="entry name" value="DUF748 DOMAIN-CONTAINING PROTEIN"/>
    <property type="match status" value="1"/>
</dbReference>
<dbReference type="InterPro" id="IPR052894">
    <property type="entry name" value="AsmA-related"/>
</dbReference>
<proteinExistence type="predicted"/>
<dbReference type="GO" id="GO:0090313">
    <property type="term" value="P:regulation of protein targeting to membrane"/>
    <property type="evidence" value="ECO:0007669"/>
    <property type="project" value="TreeGrafter"/>
</dbReference>
<reference evidence="3 4" key="1">
    <citation type="submission" date="2019-05" db="EMBL/GenBank/DDBJ databases">
        <authorList>
            <consortium name="Pathogen Informatics"/>
        </authorList>
    </citation>
    <scope>NUCLEOTIDE SEQUENCE [LARGE SCALE GENOMIC DNA]</scope>
    <source>
        <strain evidence="3 4">NCTC13032</strain>
    </source>
</reference>
<gene>
    <name evidence="3" type="ORF">NCTC13032_07053</name>
</gene>
<dbReference type="Pfam" id="PF05170">
    <property type="entry name" value="AsmA"/>
    <property type="match status" value="1"/>
</dbReference>